<dbReference type="EMBL" id="JANAVB010020012">
    <property type="protein sequence ID" value="KAJ6827575.1"/>
    <property type="molecule type" value="Genomic_DNA"/>
</dbReference>
<proteinExistence type="predicted"/>
<evidence type="ECO:0000313" key="1">
    <source>
        <dbReference type="EMBL" id="KAJ6827575.1"/>
    </source>
</evidence>
<comment type="caution">
    <text evidence="1">The sequence shown here is derived from an EMBL/GenBank/DDBJ whole genome shotgun (WGS) entry which is preliminary data.</text>
</comment>
<reference evidence="1" key="2">
    <citation type="submission" date="2023-04" db="EMBL/GenBank/DDBJ databases">
        <authorList>
            <person name="Bruccoleri R.E."/>
            <person name="Oakeley E.J."/>
            <person name="Faust A.-M."/>
            <person name="Dessus-Babus S."/>
            <person name="Altorfer M."/>
            <person name="Burckhardt D."/>
            <person name="Oertli M."/>
            <person name="Naumann U."/>
            <person name="Petersen F."/>
            <person name="Wong J."/>
        </authorList>
    </citation>
    <scope>NUCLEOTIDE SEQUENCE</scope>
    <source>
        <strain evidence="1">GSM-AAB239-AS_SAM_17_03QT</strain>
        <tissue evidence="1">Leaf</tissue>
    </source>
</reference>
<name>A0AAX6GGX8_IRIPA</name>
<sequence>MQRDQIMLIMGRKKMESMYPKGGPEHASCTQIKFSSHQMRRDVIIASQGI</sequence>
<gene>
    <name evidence="1" type="ORF">M6B38_126495</name>
</gene>
<organism evidence="1 2">
    <name type="scientific">Iris pallida</name>
    <name type="common">Sweet iris</name>
    <dbReference type="NCBI Taxonomy" id="29817"/>
    <lineage>
        <taxon>Eukaryota</taxon>
        <taxon>Viridiplantae</taxon>
        <taxon>Streptophyta</taxon>
        <taxon>Embryophyta</taxon>
        <taxon>Tracheophyta</taxon>
        <taxon>Spermatophyta</taxon>
        <taxon>Magnoliopsida</taxon>
        <taxon>Liliopsida</taxon>
        <taxon>Asparagales</taxon>
        <taxon>Iridaceae</taxon>
        <taxon>Iridoideae</taxon>
        <taxon>Irideae</taxon>
        <taxon>Iris</taxon>
    </lineage>
</organism>
<reference evidence="1" key="1">
    <citation type="journal article" date="2023" name="GigaByte">
        <title>Genome assembly of the bearded iris, Iris pallida Lam.</title>
        <authorList>
            <person name="Bruccoleri R.E."/>
            <person name="Oakeley E.J."/>
            <person name="Faust A.M.E."/>
            <person name="Altorfer M."/>
            <person name="Dessus-Babus S."/>
            <person name="Burckhardt D."/>
            <person name="Oertli M."/>
            <person name="Naumann U."/>
            <person name="Petersen F."/>
            <person name="Wong J."/>
        </authorList>
    </citation>
    <scope>NUCLEOTIDE SEQUENCE</scope>
    <source>
        <strain evidence="1">GSM-AAB239-AS_SAM_17_03QT</strain>
    </source>
</reference>
<dbReference type="Proteomes" id="UP001140949">
    <property type="component" value="Unassembled WGS sequence"/>
</dbReference>
<protein>
    <submittedName>
        <fullName evidence="1">Uncharacterized protein</fullName>
    </submittedName>
</protein>
<evidence type="ECO:0000313" key="2">
    <source>
        <dbReference type="Proteomes" id="UP001140949"/>
    </source>
</evidence>
<keyword evidence="2" id="KW-1185">Reference proteome</keyword>
<accession>A0AAX6GGX8</accession>
<dbReference type="AlphaFoldDB" id="A0AAX6GGX8"/>